<evidence type="ECO:0000313" key="1">
    <source>
        <dbReference type="EMBL" id="KKN88158.1"/>
    </source>
</evidence>
<proteinExistence type="predicted"/>
<sequence>MAKNPFCPKPRDDDDFHCGHEIHRHHRTIGEATTRLTARCCWCDALVEVTFSIVKIAFPGHGMGSAYEDKVWDLPLGWHKGDA</sequence>
<gene>
    <name evidence="1" type="ORF">LCGC14_0252300</name>
</gene>
<dbReference type="AlphaFoldDB" id="A0A0F9X960"/>
<dbReference type="EMBL" id="LAZR01000131">
    <property type="protein sequence ID" value="KKN88158.1"/>
    <property type="molecule type" value="Genomic_DNA"/>
</dbReference>
<name>A0A0F9X960_9ZZZZ</name>
<protein>
    <submittedName>
        <fullName evidence="1">Uncharacterized protein</fullName>
    </submittedName>
</protein>
<accession>A0A0F9X960</accession>
<comment type="caution">
    <text evidence="1">The sequence shown here is derived from an EMBL/GenBank/DDBJ whole genome shotgun (WGS) entry which is preliminary data.</text>
</comment>
<organism evidence="1">
    <name type="scientific">marine sediment metagenome</name>
    <dbReference type="NCBI Taxonomy" id="412755"/>
    <lineage>
        <taxon>unclassified sequences</taxon>
        <taxon>metagenomes</taxon>
        <taxon>ecological metagenomes</taxon>
    </lineage>
</organism>
<reference evidence="1" key="1">
    <citation type="journal article" date="2015" name="Nature">
        <title>Complex archaea that bridge the gap between prokaryotes and eukaryotes.</title>
        <authorList>
            <person name="Spang A."/>
            <person name="Saw J.H."/>
            <person name="Jorgensen S.L."/>
            <person name="Zaremba-Niedzwiedzka K."/>
            <person name="Martijn J."/>
            <person name="Lind A.E."/>
            <person name="van Eijk R."/>
            <person name="Schleper C."/>
            <person name="Guy L."/>
            <person name="Ettema T.J."/>
        </authorList>
    </citation>
    <scope>NUCLEOTIDE SEQUENCE</scope>
</reference>